<name>A0A0F9MPH9_9ZZZZ</name>
<proteinExistence type="predicted"/>
<accession>A0A0F9MPH9</accession>
<organism evidence="1">
    <name type="scientific">marine sediment metagenome</name>
    <dbReference type="NCBI Taxonomy" id="412755"/>
    <lineage>
        <taxon>unclassified sequences</taxon>
        <taxon>metagenomes</taxon>
        <taxon>ecological metagenomes</taxon>
    </lineage>
</organism>
<evidence type="ECO:0008006" key="2">
    <source>
        <dbReference type="Google" id="ProtNLM"/>
    </source>
</evidence>
<gene>
    <name evidence="1" type="ORF">LCGC14_1129170</name>
</gene>
<protein>
    <recommendedName>
        <fullName evidence="2">HNH endonuclease</fullName>
    </recommendedName>
</protein>
<comment type="caution">
    <text evidence="1">The sequence shown here is derived from an EMBL/GenBank/DDBJ whole genome shotgun (WGS) entry which is preliminary data.</text>
</comment>
<sequence>MTDSKIPKAIRQIIDVYIYLNFRPFTYKLLSDRLNIEPNTLVQRINRYGDYFQIEGDRPKIIKLNKDFDIICFYRDKNICQICQKKKEPDELLVRLKDKYLKNKEKWDNMITCCRDCKDINLIKRLSHKTKPFNINSGNQIWEYMDVEIREIYKEKNPHMELYFPDLKKYEKEYEYYCEVDELNGQGWYHIIDDNNEIIKHRADVLNYYG</sequence>
<feature type="non-terminal residue" evidence="1">
    <location>
        <position position="210"/>
    </location>
</feature>
<dbReference type="AlphaFoldDB" id="A0A0F9MPH9"/>
<dbReference type="EMBL" id="LAZR01005277">
    <property type="protein sequence ID" value="KKN01302.1"/>
    <property type="molecule type" value="Genomic_DNA"/>
</dbReference>
<evidence type="ECO:0000313" key="1">
    <source>
        <dbReference type="EMBL" id="KKN01302.1"/>
    </source>
</evidence>
<reference evidence="1" key="1">
    <citation type="journal article" date="2015" name="Nature">
        <title>Complex archaea that bridge the gap between prokaryotes and eukaryotes.</title>
        <authorList>
            <person name="Spang A."/>
            <person name="Saw J.H."/>
            <person name="Jorgensen S.L."/>
            <person name="Zaremba-Niedzwiedzka K."/>
            <person name="Martijn J."/>
            <person name="Lind A.E."/>
            <person name="van Eijk R."/>
            <person name="Schleper C."/>
            <person name="Guy L."/>
            <person name="Ettema T.J."/>
        </authorList>
    </citation>
    <scope>NUCLEOTIDE SEQUENCE</scope>
</reference>